<evidence type="ECO:0000313" key="2">
    <source>
        <dbReference type="Proteomes" id="UP001365128"/>
    </source>
</evidence>
<dbReference type="EMBL" id="JBBPDW010000005">
    <property type="protein sequence ID" value="KAK7552415.1"/>
    <property type="molecule type" value="Genomic_DNA"/>
</dbReference>
<reference evidence="1 2" key="1">
    <citation type="submission" date="2024-04" db="EMBL/GenBank/DDBJ databases">
        <title>Phyllosticta paracitricarpa is synonymous to the EU quarantine fungus P. citricarpa based on phylogenomic analyses.</title>
        <authorList>
            <consortium name="Lawrence Berkeley National Laboratory"/>
            <person name="Van Ingen-Buijs V.A."/>
            <person name="Van Westerhoven A.C."/>
            <person name="Haridas S."/>
            <person name="Skiadas P."/>
            <person name="Martin F."/>
            <person name="Groenewald J.Z."/>
            <person name="Crous P.W."/>
            <person name="Seidl M.F."/>
        </authorList>
    </citation>
    <scope>NUCLEOTIDE SEQUENCE [LARGE SCALE GENOMIC DNA]</scope>
    <source>
        <strain evidence="1 2">CBS 122670</strain>
    </source>
</reference>
<dbReference type="Proteomes" id="UP001365128">
    <property type="component" value="Unassembled WGS sequence"/>
</dbReference>
<evidence type="ECO:0008006" key="3">
    <source>
        <dbReference type="Google" id="ProtNLM"/>
    </source>
</evidence>
<keyword evidence="2" id="KW-1185">Reference proteome</keyword>
<proteinExistence type="predicted"/>
<sequence>MCCCCVLCAAPKTTLPTPAGPGPGPGWLAGWLADSPVWWRSCCRPSSSMLPAPPSVRLHCLSLSGHVTLSQPPVIHQLVVARLHLHIGTSHRTYLPTYVPNARRSAASNEINRTALLCDSFSLPRLLPCLIDVVLRLAHRQMGCLSSTHPYKAVHDRRIYTYTSLSPRPLIACLVCRRSNAN</sequence>
<gene>
    <name evidence="1" type="ORF">IWX46DRAFT_591316</name>
</gene>
<evidence type="ECO:0000313" key="1">
    <source>
        <dbReference type="EMBL" id="KAK7552415.1"/>
    </source>
</evidence>
<protein>
    <recommendedName>
        <fullName evidence="3">Secreted protein</fullName>
    </recommendedName>
</protein>
<organism evidence="1 2">
    <name type="scientific">Phyllosticta citricarpa</name>
    <dbReference type="NCBI Taxonomy" id="55181"/>
    <lineage>
        <taxon>Eukaryota</taxon>
        <taxon>Fungi</taxon>
        <taxon>Dikarya</taxon>
        <taxon>Ascomycota</taxon>
        <taxon>Pezizomycotina</taxon>
        <taxon>Dothideomycetes</taxon>
        <taxon>Dothideomycetes incertae sedis</taxon>
        <taxon>Botryosphaeriales</taxon>
        <taxon>Phyllostictaceae</taxon>
        <taxon>Phyllosticta</taxon>
    </lineage>
</organism>
<accession>A0ABR1MMX9</accession>
<name>A0ABR1MMX9_9PEZI</name>
<comment type="caution">
    <text evidence="1">The sequence shown here is derived from an EMBL/GenBank/DDBJ whole genome shotgun (WGS) entry which is preliminary data.</text>
</comment>